<evidence type="ECO:0000256" key="9">
    <source>
        <dbReference type="ARBA" id="ARBA00022989"/>
    </source>
</evidence>
<comment type="caution">
    <text evidence="14">The sequence shown here is derived from an EMBL/GenBank/DDBJ whole genome shotgun (WGS) entry which is preliminary data.</text>
</comment>
<evidence type="ECO:0000256" key="11">
    <source>
        <dbReference type="ARBA" id="ARBA00023136"/>
    </source>
</evidence>
<keyword evidence="11 13" id="KW-0472">Membrane</keyword>
<feature type="transmembrane region" description="Helical" evidence="13">
    <location>
        <begin position="138"/>
        <end position="155"/>
    </location>
</feature>
<dbReference type="RefSeq" id="WP_117835122.1">
    <property type="nucleotide sequence ID" value="NZ_QRXJ01000009.1"/>
</dbReference>
<evidence type="ECO:0000313" key="14">
    <source>
        <dbReference type="EMBL" id="RGT90010.1"/>
    </source>
</evidence>
<evidence type="ECO:0000256" key="3">
    <source>
        <dbReference type="ARBA" id="ARBA00010199"/>
    </source>
</evidence>
<dbReference type="GO" id="GO:0005886">
    <property type="term" value="C:plasma membrane"/>
    <property type="evidence" value="ECO:0007669"/>
    <property type="project" value="UniProtKB-SubCell"/>
</dbReference>
<evidence type="ECO:0000256" key="5">
    <source>
        <dbReference type="ARBA" id="ARBA00022448"/>
    </source>
</evidence>
<keyword evidence="7" id="KW-1003">Cell membrane</keyword>
<dbReference type="NCBIfam" id="TIGR00797">
    <property type="entry name" value="matE"/>
    <property type="match status" value="1"/>
</dbReference>
<dbReference type="PIRSF" id="PIRSF006603">
    <property type="entry name" value="DinF"/>
    <property type="match status" value="1"/>
</dbReference>
<evidence type="ECO:0000256" key="1">
    <source>
        <dbReference type="ARBA" id="ARBA00003408"/>
    </source>
</evidence>
<dbReference type="PANTHER" id="PTHR43298:SF2">
    <property type="entry name" value="FMN_FAD EXPORTER YEEO-RELATED"/>
    <property type="match status" value="1"/>
</dbReference>
<keyword evidence="6" id="KW-0050">Antiport</keyword>
<dbReference type="EMBL" id="QRXJ01000009">
    <property type="protein sequence ID" value="RGT90010.1"/>
    <property type="molecule type" value="Genomic_DNA"/>
</dbReference>
<dbReference type="GO" id="GO:0006811">
    <property type="term" value="P:monoatomic ion transport"/>
    <property type="evidence" value="ECO:0007669"/>
    <property type="project" value="UniProtKB-KW"/>
</dbReference>
<organism evidence="14 15">
    <name type="scientific">Coprococcus comes</name>
    <dbReference type="NCBI Taxonomy" id="410072"/>
    <lineage>
        <taxon>Bacteria</taxon>
        <taxon>Bacillati</taxon>
        <taxon>Bacillota</taxon>
        <taxon>Clostridia</taxon>
        <taxon>Lachnospirales</taxon>
        <taxon>Lachnospiraceae</taxon>
        <taxon>Coprococcus</taxon>
    </lineage>
</organism>
<dbReference type="PANTHER" id="PTHR43298">
    <property type="entry name" value="MULTIDRUG RESISTANCE PROTEIN NORM-RELATED"/>
    <property type="match status" value="1"/>
</dbReference>
<dbReference type="GO" id="GO:0015297">
    <property type="term" value="F:antiporter activity"/>
    <property type="evidence" value="ECO:0007669"/>
    <property type="project" value="UniProtKB-KW"/>
</dbReference>
<dbReference type="AlphaFoldDB" id="A0A3R6ABR5"/>
<evidence type="ECO:0000256" key="2">
    <source>
        <dbReference type="ARBA" id="ARBA00004651"/>
    </source>
</evidence>
<protein>
    <recommendedName>
        <fullName evidence="4">Probable multidrug resistance protein NorM</fullName>
    </recommendedName>
    <alternativeName>
        <fullName evidence="12">Multidrug-efflux transporter</fullName>
    </alternativeName>
</protein>
<feature type="transmembrane region" description="Helical" evidence="13">
    <location>
        <begin position="361"/>
        <end position="378"/>
    </location>
</feature>
<feature type="transmembrane region" description="Helical" evidence="13">
    <location>
        <begin position="12"/>
        <end position="31"/>
    </location>
</feature>
<feature type="transmembrane region" description="Helical" evidence="13">
    <location>
        <begin position="167"/>
        <end position="186"/>
    </location>
</feature>
<dbReference type="GO" id="GO:0042910">
    <property type="term" value="F:xenobiotic transmembrane transporter activity"/>
    <property type="evidence" value="ECO:0007669"/>
    <property type="project" value="InterPro"/>
</dbReference>
<feature type="transmembrane region" description="Helical" evidence="13">
    <location>
        <begin position="321"/>
        <end position="346"/>
    </location>
</feature>
<evidence type="ECO:0000256" key="13">
    <source>
        <dbReference type="SAM" id="Phobius"/>
    </source>
</evidence>
<dbReference type="InterPro" id="IPR048279">
    <property type="entry name" value="MdtK-like"/>
</dbReference>
<keyword evidence="8 13" id="KW-0812">Transmembrane</keyword>
<dbReference type="Pfam" id="PF01554">
    <property type="entry name" value="MatE"/>
    <property type="match status" value="2"/>
</dbReference>
<evidence type="ECO:0000256" key="8">
    <source>
        <dbReference type="ARBA" id="ARBA00022692"/>
    </source>
</evidence>
<feature type="transmembrane region" description="Helical" evidence="13">
    <location>
        <begin position="237"/>
        <end position="262"/>
    </location>
</feature>
<feature type="transmembrane region" description="Helical" evidence="13">
    <location>
        <begin position="198"/>
        <end position="217"/>
    </location>
</feature>
<reference evidence="14 15" key="1">
    <citation type="submission" date="2018-08" db="EMBL/GenBank/DDBJ databases">
        <title>A genome reference for cultivated species of the human gut microbiota.</title>
        <authorList>
            <person name="Zou Y."/>
            <person name="Xue W."/>
            <person name="Luo G."/>
        </authorList>
    </citation>
    <scope>NUCLEOTIDE SEQUENCE [LARGE SCALE GENOMIC DNA]</scope>
    <source>
        <strain evidence="14 15">AF18-12LB</strain>
    </source>
</reference>
<keyword evidence="9 13" id="KW-1133">Transmembrane helix</keyword>
<comment type="function">
    <text evidence="1">Multidrug efflux pump.</text>
</comment>
<keyword evidence="15" id="KW-1185">Reference proteome</keyword>
<keyword evidence="5" id="KW-0813">Transport</keyword>
<dbReference type="CDD" id="cd13138">
    <property type="entry name" value="MATE_yoeA_like"/>
    <property type="match status" value="1"/>
</dbReference>
<proteinExistence type="inferred from homology"/>
<evidence type="ECO:0000256" key="6">
    <source>
        <dbReference type="ARBA" id="ARBA00022449"/>
    </source>
</evidence>
<dbReference type="InterPro" id="IPR050222">
    <property type="entry name" value="MATE_MdtK"/>
</dbReference>
<feature type="transmembrane region" description="Helical" evidence="13">
    <location>
        <begin position="51"/>
        <end position="84"/>
    </location>
</feature>
<keyword evidence="10" id="KW-0406">Ion transport</keyword>
<dbReference type="Proteomes" id="UP000283360">
    <property type="component" value="Unassembled WGS sequence"/>
</dbReference>
<comment type="similarity">
    <text evidence="3">Belongs to the multi antimicrobial extrusion (MATE) (TC 2.A.66.1) family.</text>
</comment>
<evidence type="ECO:0000256" key="4">
    <source>
        <dbReference type="ARBA" id="ARBA00020268"/>
    </source>
</evidence>
<evidence type="ECO:0000256" key="7">
    <source>
        <dbReference type="ARBA" id="ARBA00022475"/>
    </source>
</evidence>
<evidence type="ECO:0000256" key="12">
    <source>
        <dbReference type="ARBA" id="ARBA00031636"/>
    </source>
</evidence>
<dbReference type="InterPro" id="IPR002528">
    <property type="entry name" value="MATE_fam"/>
</dbReference>
<sequence length="448" mass="48957">MPKKVTFNMTEGNVIHVLLLFTVPIFISNLFQQLYNVVDIAVIGHVLGDHALAAVGATTSIYSLIIGFINGMSNGFCVVIARYFGGNEHDHFQKAVYLSIFLSFITTIAITVFSLLFLKPLLILLHTPADILNISQSYISVIMLFCCVTFAYNLLSSMLRAIGNSYVPLYALMIASVLNVILDIFLVKGLNMGVKGAAFATVIAQGFSVLFLTVYIVKCCPLLHINIKKIEMHRTIFSELLTTGFSMAMMLVLTNVGSVILQGSINSFGTATITGHTAARKFHDLCMLPLGTICTSSATFVSQNYGAKKKERIHQGIKASIFLGTAWSILVLMIVLICGSELIHALTGSNDMAVINVSMKYLYWNVPFYIVLNILLIMRNSLQALGNKILPVAASMVELIGKFVGAFCLSKIIGYFGICLTEPITWAVCVPIVLGGFVKEMNKLSNIE</sequence>
<comment type="subcellular location">
    <subcellularLocation>
        <location evidence="2">Cell membrane</location>
        <topology evidence="2">Multi-pass membrane protein</topology>
    </subcellularLocation>
</comment>
<feature type="transmembrane region" description="Helical" evidence="13">
    <location>
        <begin position="96"/>
        <end position="118"/>
    </location>
</feature>
<gene>
    <name evidence="14" type="ORF">DWX03_08335</name>
</gene>
<name>A0A3R6ABR5_9FIRM</name>
<evidence type="ECO:0000256" key="10">
    <source>
        <dbReference type="ARBA" id="ARBA00023065"/>
    </source>
</evidence>
<accession>A0A3R6ABR5</accession>
<evidence type="ECO:0000313" key="15">
    <source>
        <dbReference type="Proteomes" id="UP000283360"/>
    </source>
</evidence>